<proteinExistence type="inferred from homology"/>
<dbReference type="Pfam" id="PF11612">
    <property type="entry name" value="T2SSJ"/>
    <property type="match status" value="1"/>
</dbReference>
<dbReference type="SUPFAM" id="SSF54523">
    <property type="entry name" value="Pili subunits"/>
    <property type="match status" value="1"/>
</dbReference>
<dbReference type="InterPro" id="IPR012902">
    <property type="entry name" value="N_methyl_site"/>
</dbReference>
<evidence type="ECO:0000313" key="14">
    <source>
        <dbReference type="Proteomes" id="UP000594967"/>
    </source>
</evidence>
<evidence type="ECO:0000256" key="3">
    <source>
        <dbReference type="ARBA" id="ARBA00021539"/>
    </source>
</evidence>
<dbReference type="GO" id="GO:0015628">
    <property type="term" value="P:protein secretion by the type II secretion system"/>
    <property type="evidence" value="ECO:0007669"/>
    <property type="project" value="InterPro"/>
</dbReference>
<comment type="similarity">
    <text evidence="2">Belongs to the GSP J family.</text>
</comment>
<keyword evidence="14" id="KW-1185">Reference proteome</keyword>
<dbReference type="Pfam" id="PF07963">
    <property type="entry name" value="N_methyl"/>
    <property type="match status" value="1"/>
</dbReference>
<dbReference type="Gene3D" id="2.10.70.20">
    <property type="entry name" value="gspk-gspi-gspj complex like domains"/>
    <property type="match status" value="1"/>
</dbReference>
<accession>A0A2X4TZP6</accession>
<evidence type="ECO:0000256" key="1">
    <source>
        <dbReference type="ARBA" id="ARBA00004377"/>
    </source>
</evidence>
<dbReference type="STRING" id="82996.ADP72_05830"/>
<name>A0A2X4TZP6_SERPL</name>
<dbReference type="PANTHER" id="PTHR39583">
    <property type="entry name" value="TYPE II SECRETION SYSTEM PROTEIN J-RELATED"/>
    <property type="match status" value="1"/>
</dbReference>
<reference evidence="11 14" key="2">
    <citation type="submission" date="2020-12" db="EMBL/GenBank/DDBJ databases">
        <title>FDA dAtabase for Regulatory Grade micrObial Sequences (FDA-ARGOS): Supporting development and validation of Infectious Disease Dx tests.</title>
        <authorList>
            <person name="Sproer C."/>
            <person name="Gronow S."/>
            <person name="Severitt S."/>
            <person name="Schroder I."/>
            <person name="Tallon L."/>
            <person name="Sadzewicz L."/>
            <person name="Zhao X."/>
            <person name="Boylan J."/>
            <person name="Ott S."/>
            <person name="Bowen H."/>
            <person name="Vavikolanu K."/>
            <person name="Mehta A."/>
            <person name="Aluvathingal J."/>
            <person name="Nadendla S."/>
            <person name="Lowell S."/>
            <person name="Myers T."/>
            <person name="Yan Y."/>
            <person name="Sichtig H."/>
        </authorList>
    </citation>
    <scope>NUCLEOTIDE SEQUENCE [LARGE SCALE GENOMIC DNA]</scope>
    <source>
        <strain evidence="11 14">FDAARGOS_907</strain>
    </source>
</reference>
<sequence length="203" mass="22983">MNREAERGFTLVEMMLAIVIFSLLSLTAMMIFKGVLRNSEITQRKSTQMVQLQRVLTLIERDFTHALTRTPAGLAGQPGIPEFMARGAEEGDGGYRVTMIRNYWHNPGARLPRSTLERVEYRFQKGRLDRLSSPALNSPPSAARSVALLSDVLRFQLRFYYQGEWLAAWHASTWLPQAVEITVETGSFGVVRRIVPLSPEEKS</sequence>
<protein>
    <recommendedName>
        <fullName evidence="3">Type II secretion system protein J</fullName>
    </recommendedName>
</protein>
<evidence type="ECO:0000256" key="2">
    <source>
        <dbReference type="ARBA" id="ARBA00011084"/>
    </source>
</evidence>
<dbReference type="GO" id="GO:0005886">
    <property type="term" value="C:plasma membrane"/>
    <property type="evidence" value="ECO:0007669"/>
    <property type="project" value="UniProtKB-SubCell"/>
</dbReference>
<evidence type="ECO:0000256" key="5">
    <source>
        <dbReference type="ARBA" id="ARBA00022481"/>
    </source>
</evidence>
<feature type="transmembrane region" description="Helical" evidence="10">
    <location>
        <begin position="14"/>
        <end position="36"/>
    </location>
</feature>
<dbReference type="AlphaFoldDB" id="A0A2X4TZP6"/>
<gene>
    <name evidence="12" type="primary">xcpW</name>
    <name evidence="11" type="synonym">gspJ</name>
    <name evidence="11" type="ORF">I6G64_07010</name>
    <name evidence="12" type="ORF">NCTC12961_01324</name>
</gene>
<dbReference type="EMBL" id="CP065673">
    <property type="protein sequence ID" value="QPS22136.1"/>
    <property type="molecule type" value="Genomic_DNA"/>
</dbReference>
<keyword evidence="4" id="KW-1003">Cell membrane</keyword>
<evidence type="ECO:0000313" key="11">
    <source>
        <dbReference type="EMBL" id="QPS22136.1"/>
    </source>
</evidence>
<dbReference type="Proteomes" id="UP000248897">
    <property type="component" value="Chromosome 1"/>
</dbReference>
<dbReference type="RefSeq" id="WP_062869862.1">
    <property type="nucleotide sequence ID" value="NZ_CAMITG010000006.1"/>
</dbReference>
<dbReference type="InterPro" id="IPR051621">
    <property type="entry name" value="T2SS_protein_J"/>
</dbReference>
<evidence type="ECO:0000256" key="7">
    <source>
        <dbReference type="ARBA" id="ARBA00022692"/>
    </source>
</evidence>
<dbReference type="NCBIfam" id="TIGR02532">
    <property type="entry name" value="IV_pilin_GFxxxE"/>
    <property type="match status" value="1"/>
</dbReference>
<evidence type="ECO:0000256" key="10">
    <source>
        <dbReference type="SAM" id="Phobius"/>
    </source>
</evidence>
<keyword evidence="9 10" id="KW-0472">Membrane</keyword>
<dbReference type="EMBL" id="LS483469">
    <property type="protein sequence ID" value="SQI32987.1"/>
    <property type="molecule type" value="Genomic_DNA"/>
</dbReference>
<dbReference type="InterPro" id="IPR010055">
    <property type="entry name" value="T2SS_protein-GspJ"/>
</dbReference>
<dbReference type="GO" id="GO:0015627">
    <property type="term" value="C:type II protein secretion system complex"/>
    <property type="evidence" value="ECO:0007669"/>
    <property type="project" value="InterPro"/>
</dbReference>
<dbReference type="PROSITE" id="PS00409">
    <property type="entry name" value="PROKAR_NTER_METHYL"/>
    <property type="match status" value="1"/>
</dbReference>
<dbReference type="PANTHER" id="PTHR39583:SF2">
    <property type="entry name" value="TYPE II SECRETION SYSTEM PROTEIN J"/>
    <property type="match status" value="1"/>
</dbReference>
<dbReference type="Gene3D" id="3.10.610.10">
    <property type="entry name" value="GSPII I/J protein-like"/>
    <property type="match status" value="1"/>
</dbReference>
<keyword evidence="8 10" id="KW-1133">Transmembrane helix</keyword>
<evidence type="ECO:0000313" key="13">
    <source>
        <dbReference type="Proteomes" id="UP000248897"/>
    </source>
</evidence>
<keyword evidence="6" id="KW-0997">Cell inner membrane</keyword>
<dbReference type="NCBIfam" id="TIGR01711">
    <property type="entry name" value="gspJ"/>
    <property type="match status" value="1"/>
</dbReference>
<evidence type="ECO:0000313" key="12">
    <source>
        <dbReference type="EMBL" id="SQI32987.1"/>
    </source>
</evidence>
<dbReference type="InterPro" id="IPR045584">
    <property type="entry name" value="Pilin-like"/>
</dbReference>
<dbReference type="Proteomes" id="UP000594967">
    <property type="component" value="Chromosome"/>
</dbReference>
<reference evidence="12 13" key="1">
    <citation type="submission" date="2018-06" db="EMBL/GenBank/DDBJ databases">
        <authorList>
            <consortium name="Pathogen Informatics"/>
            <person name="Doyle S."/>
        </authorList>
    </citation>
    <scope>NUCLEOTIDE SEQUENCE [LARGE SCALE GENOMIC DNA]</scope>
    <source>
        <strain evidence="12 13">NCTC12961</strain>
    </source>
</reference>
<keyword evidence="5" id="KW-0488">Methylation</keyword>
<evidence type="ECO:0000256" key="9">
    <source>
        <dbReference type="ARBA" id="ARBA00023136"/>
    </source>
</evidence>
<comment type="subcellular location">
    <subcellularLocation>
        <location evidence="1">Cell inner membrane</location>
        <topology evidence="1">Single-pass membrane protein</topology>
    </subcellularLocation>
</comment>
<organism evidence="12 13">
    <name type="scientific">Serratia plymuthica</name>
    <dbReference type="NCBI Taxonomy" id="82996"/>
    <lineage>
        <taxon>Bacteria</taxon>
        <taxon>Pseudomonadati</taxon>
        <taxon>Pseudomonadota</taxon>
        <taxon>Gammaproteobacteria</taxon>
        <taxon>Enterobacterales</taxon>
        <taxon>Yersiniaceae</taxon>
        <taxon>Serratia</taxon>
    </lineage>
</organism>
<keyword evidence="7 10" id="KW-0812">Transmembrane</keyword>
<evidence type="ECO:0000256" key="6">
    <source>
        <dbReference type="ARBA" id="ARBA00022519"/>
    </source>
</evidence>
<evidence type="ECO:0000256" key="4">
    <source>
        <dbReference type="ARBA" id="ARBA00022475"/>
    </source>
</evidence>
<evidence type="ECO:0000256" key="8">
    <source>
        <dbReference type="ARBA" id="ARBA00022989"/>
    </source>
</evidence>